<keyword evidence="3" id="KW-1185">Reference proteome</keyword>
<dbReference type="AlphaFoldDB" id="A0A1J7J608"/>
<evidence type="ECO:0000256" key="1">
    <source>
        <dbReference type="SAM" id="MobiDB-lite"/>
    </source>
</evidence>
<accession>A0A1J7J608</accession>
<reference evidence="2 3" key="1">
    <citation type="submission" date="2016-10" db="EMBL/GenBank/DDBJ databases">
        <title>Draft genome sequence of Coniochaeta ligniaria NRRL30616, a lignocellulolytic fungus for bioabatement of inhibitors in plant biomass hydrolysates.</title>
        <authorList>
            <consortium name="DOE Joint Genome Institute"/>
            <person name="Jimenez D.J."/>
            <person name="Hector R.E."/>
            <person name="Riley R."/>
            <person name="Sun H."/>
            <person name="Grigoriev I.V."/>
            <person name="Van Elsas J.D."/>
            <person name="Nichols N.N."/>
        </authorList>
    </citation>
    <scope>NUCLEOTIDE SEQUENCE [LARGE SCALE GENOMIC DNA]</scope>
    <source>
        <strain evidence="2 3">NRRL 30616</strain>
    </source>
</reference>
<dbReference type="InParanoid" id="A0A1J7J608"/>
<name>A0A1J7J608_9PEZI</name>
<sequence length="201" mass="21641">MNYCTFSRAEEPYPSEEPSYEPSAPCRFTPEGWSTLPEDYDHSGIGMSSLSATASPSSEVSSQWTDGRSDVFAQLEIDQEHQCGIMSDYEGKDPSSVSCQPYISNCPDLNSLSPACLSLGTSTSSAMPPDRGATDVPANNSQSSLQISAAVITTDSSTRAYLPPSAICQAARTEKLPCAAQYPPRRGRGRRKLPEDKLKSV</sequence>
<feature type="region of interest" description="Disordered" evidence="1">
    <location>
        <begin position="1"/>
        <end position="24"/>
    </location>
</feature>
<evidence type="ECO:0000313" key="3">
    <source>
        <dbReference type="Proteomes" id="UP000182658"/>
    </source>
</evidence>
<dbReference type="EMBL" id="KV875109">
    <property type="protein sequence ID" value="OIW22930.1"/>
    <property type="molecule type" value="Genomic_DNA"/>
</dbReference>
<feature type="compositionally biased region" description="Low complexity" evidence="1">
    <location>
        <begin position="48"/>
        <end position="62"/>
    </location>
</feature>
<protein>
    <submittedName>
        <fullName evidence="2">Uncharacterized protein</fullName>
    </submittedName>
</protein>
<feature type="region of interest" description="Disordered" evidence="1">
    <location>
        <begin position="179"/>
        <end position="201"/>
    </location>
</feature>
<feature type="compositionally biased region" description="Basic and acidic residues" evidence="1">
    <location>
        <begin position="192"/>
        <end position="201"/>
    </location>
</feature>
<proteinExistence type="predicted"/>
<feature type="region of interest" description="Disordered" evidence="1">
    <location>
        <begin position="38"/>
        <end position="65"/>
    </location>
</feature>
<dbReference type="Proteomes" id="UP000182658">
    <property type="component" value="Unassembled WGS sequence"/>
</dbReference>
<organism evidence="2 3">
    <name type="scientific">Coniochaeta ligniaria NRRL 30616</name>
    <dbReference type="NCBI Taxonomy" id="1408157"/>
    <lineage>
        <taxon>Eukaryota</taxon>
        <taxon>Fungi</taxon>
        <taxon>Dikarya</taxon>
        <taxon>Ascomycota</taxon>
        <taxon>Pezizomycotina</taxon>
        <taxon>Sordariomycetes</taxon>
        <taxon>Sordariomycetidae</taxon>
        <taxon>Coniochaetales</taxon>
        <taxon>Coniochaetaceae</taxon>
        <taxon>Coniochaeta</taxon>
    </lineage>
</organism>
<gene>
    <name evidence="2" type="ORF">CONLIGDRAFT_650049</name>
</gene>
<evidence type="ECO:0000313" key="2">
    <source>
        <dbReference type="EMBL" id="OIW22930.1"/>
    </source>
</evidence>